<dbReference type="PANTHER" id="PTHR42776">
    <property type="entry name" value="SERINE PEPTIDASE S9 FAMILY MEMBER"/>
    <property type="match status" value="1"/>
</dbReference>
<dbReference type="PANTHER" id="PTHR42776:SF27">
    <property type="entry name" value="DIPEPTIDYL PEPTIDASE FAMILY MEMBER 6"/>
    <property type="match status" value="1"/>
</dbReference>
<evidence type="ECO:0000313" key="4">
    <source>
        <dbReference type="EMBL" id="MFL9835536.1"/>
    </source>
</evidence>
<reference evidence="4 5" key="1">
    <citation type="submission" date="2024-06" db="EMBL/GenBank/DDBJ databases">
        <authorList>
            <person name="Kaempfer P."/>
            <person name="Viver T."/>
        </authorList>
    </citation>
    <scope>NUCLEOTIDE SEQUENCE [LARGE SCALE GENOMIC DNA]</scope>
    <source>
        <strain evidence="4 5">ST-37</strain>
    </source>
</reference>
<dbReference type="Proteomes" id="UP001629058">
    <property type="component" value="Unassembled WGS sequence"/>
</dbReference>
<dbReference type="Gene3D" id="3.40.50.1820">
    <property type="entry name" value="alpha/beta hydrolase"/>
    <property type="match status" value="1"/>
</dbReference>
<feature type="signal peptide" evidence="2">
    <location>
        <begin position="1"/>
        <end position="28"/>
    </location>
</feature>
<keyword evidence="5" id="KW-1185">Reference proteome</keyword>
<gene>
    <name evidence="4" type="ORF">ABS765_16080</name>
</gene>
<evidence type="ECO:0000313" key="5">
    <source>
        <dbReference type="Proteomes" id="UP001629058"/>
    </source>
</evidence>
<dbReference type="SUPFAM" id="SSF53474">
    <property type="entry name" value="alpha/beta-Hydrolases"/>
    <property type="match status" value="1"/>
</dbReference>
<evidence type="ECO:0000256" key="1">
    <source>
        <dbReference type="ARBA" id="ARBA00022801"/>
    </source>
</evidence>
<name>A0ABW8Y5Q8_9FLAO</name>
<evidence type="ECO:0000259" key="3">
    <source>
        <dbReference type="Pfam" id="PF00326"/>
    </source>
</evidence>
<sequence>MMNRLKFKRALSKVSLMMIFCTVSFFSAQDMSDEGLKKWVAQFSSLNLLTVNENVAYAAVTKSYMGSVDTVLVFSHNRVKAIDTLVGYNISRNFLGKDYLFAHGVGKAIFVNLKTGNRSEYNTAVNGGIIKDLKQFYILDGQRKMLAFHSDERLLYEIENVDKLVGDNRKVIFSVKSKQGSSALMRWDGKKAVALYQTDNSIEKIELMPSGKFLSIREIGQGTSLRLMKILDCQSGRLIAPAELQNLPEKTVKVTEIQNGESFLVSAETHIPVPKTPMVELWYGTDRELRFTKNGKVKYRFWHIITDMGTVEELPMDRFEIFTSLNNSRYLWAFSNKEAFDYVNANPKYDMFLYDTQLKKYSLIFPKSSEIFGSSDGKYAVSFDRKEKIWKLFDLQSQKMSDVKGPYLRNPVYSLDGKKLFFSGKTDLYSYDLKTGVLSGMEISKESEVVLMDKQVIMGFTLLETKFNTVTVDTGKPLRLQLNNTLKGTTSVLEWNRNKTSVLIPETDRKIKKTSFGEGGGKKAGFTIEENFNLPDGLYSVSNNGSKKKLLYQTNKDDVKVDKMKVEVVHFNNSFGVPLKGILTYPVDYDPKKKFPMVVKVYQQQSSAASTYLNGDVAQDGISKRILVEHGYFVFQPDIVFDQRGTGISALDCVNKALDAIQNNTSIDFSKVGLTGHSMGGYETNFIATQSKRFAAFVSGASVANTVQSYFSYNRLFEVPDYARFEDGQFDMNISYAENPKLYDHNNPINFVQNVNAPMLLWTGRKDTNVVPEQTEAFYVGLLRNRKPVIALHYKDQSHSLGIMTPETFDLNRRVLEWWDYFLKGKNSTGWIQKELIGH</sequence>
<accession>A0ABW8Y5Q8</accession>
<organism evidence="4 5">
    <name type="scientific">Chryseobacterium terrae</name>
    <dbReference type="NCBI Taxonomy" id="3163299"/>
    <lineage>
        <taxon>Bacteria</taxon>
        <taxon>Pseudomonadati</taxon>
        <taxon>Bacteroidota</taxon>
        <taxon>Flavobacteriia</taxon>
        <taxon>Flavobacteriales</taxon>
        <taxon>Weeksellaceae</taxon>
        <taxon>Chryseobacterium group</taxon>
        <taxon>Chryseobacterium</taxon>
    </lineage>
</organism>
<dbReference type="InterPro" id="IPR001375">
    <property type="entry name" value="Peptidase_S9_cat"/>
</dbReference>
<proteinExistence type="predicted"/>
<evidence type="ECO:0000256" key="2">
    <source>
        <dbReference type="SAM" id="SignalP"/>
    </source>
</evidence>
<dbReference type="RefSeq" id="WP_408092376.1">
    <property type="nucleotide sequence ID" value="NZ_JBELPY010000014.1"/>
</dbReference>
<keyword evidence="1" id="KW-0378">Hydrolase</keyword>
<dbReference type="SUPFAM" id="SSF82171">
    <property type="entry name" value="DPP6 N-terminal domain-like"/>
    <property type="match status" value="1"/>
</dbReference>
<feature type="domain" description="Peptidase S9 prolyl oligopeptidase catalytic" evidence="3">
    <location>
        <begin position="652"/>
        <end position="824"/>
    </location>
</feature>
<feature type="chain" id="PRO_5046049171" evidence="2">
    <location>
        <begin position="29"/>
        <end position="839"/>
    </location>
</feature>
<keyword evidence="2" id="KW-0732">Signal</keyword>
<dbReference type="Pfam" id="PF00326">
    <property type="entry name" value="Peptidase_S9"/>
    <property type="match status" value="1"/>
</dbReference>
<dbReference type="InterPro" id="IPR029058">
    <property type="entry name" value="AB_hydrolase_fold"/>
</dbReference>
<comment type="caution">
    <text evidence="4">The sequence shown here is derived from an EMBL/GenBank/DDBJ whole genome shotgun (WGS) entry which is preliminary data.</text>
</comment>
<dbReference type="EMBL" id="JBELPY010000014">
    <property type="protein sequence ID" value="MFL9835536.1"/>
    <property type="molecule type" value="Genomic_DNA"/>
</dbReference>
<protein>
    <submittedName>
        <fullName evidence="4">Prolyl oligopeptidase family serine peptidase</fullName>
    </submittedName>
</protein>